<gene>
    <name evidence="7" type="ORF">EI42_02706</name>
</gene>
<evidence type="ECO:0000256" key="2">
    <source>
        <dbReference type="ARBA" id="ARBA00023002"/>
    </source>
</evidence>
<dbReference type="InterPro" id="IPR029753">
    <property type="entry name" value="D-isomer_DH_CS"/>
</dbReference>
<dbReference type="Proteomes" id="UP000248806">
    <property type="component" value="Unassembled WGS sequence"/>
</dbReference>
<keyword evidence="2 4" id="KW-0560">Oxidoreductase</keyword>
<dbReference type="PROSITE" id="PS00065">
    <property type="entry name" value="D_2_HYDROXYACID_DH_1"/>
    <property type="match status" value="1"/>
</dbReference>
<accession>A0A326U7A7</accession>
<evidence type="ECO:0000313" key="8">
    <source>
        <dbReference type="Proteomes" id="UP000248806"/>
    </source>
</evidence>
<dbReference type="EMBL" id="QKUF01000008">
    <property type="protein sequence ID" value="PZW29412.1"/>
    <property type="molecule type" value="Genomic_DNA"/>
</dbReference>
<dbReference type="GO" id="GO:0008720">
    <property type="term" value="F:D-lactate dehydrogenase (NAD+) activity"/>
    <property type="evidence" value="ECO:0007669"/>
    <property type="project" value="TreeGrafter"/>
</dbReference>
<dbReference type="Gene3D" id="3.40.50.720">
    <property type="entry name" value="NAD(P)-binding Rossmann-like Domain"/>
    <property type="match status" value="2"/>
</dbReference>
<dbReference type="InterPro" id="IPR006139">
    <property type="entry name" value="D-isomer_2_OHA_DH_cat_dom"/>
</dbReference>
<keyword evidence="8" id="KW-1185">Reference proteome</keyword>
<dbReference type="SUPFAM" id="SSF52283">
    <property type="entry name" value="Formate/glycerate dehydrogenase catalytic domain-like"/>
    <property type="match status" value="1"/>
</dbReference>
<reference evidence="7 8" key="1">
    <citation type="submission" date="2018-06" db="EMBL/GenBank/DDBJ databases">
        <title>Genomic Encyclopedia of Archaeal and Bacterial Type Strains, Phase II (KMG-II): from individual species to whole genera.</title>
        <authorList>
            <person name="Goeker M."/>
        </authorList>
    </citation>
    <scope>NUCLEOTIDE SEQUENCE [LARGE SCALE GENOMIC DNA]</scope>
    <source>
        <strain evidence="7 8">ATCC BAA-1881</strain>
    </source>
</reference>
<dbReference type="InterPro" id="IPR006140">
    <property type="entry name" value="D-isomer_DH_NAD-bd"/>
</dbReference>
<organism evidence="7 8">
    <name type="scientific">Thermosporothrix hazakensis</name>
    <dbReference type="NCBI Taxonomy" id="644383"/>
    <lineage>
        <taxon>Bacteria</taxon>
        <taxon>Bacillati</taxon>
        <taxon>Chloroflexota</taxon>
        <taxon>Ktedonobacteria</taxon>
        <taxon>Ktedonobacterales</taxon>
        <taxon>Thermosporotrichaceae</taxon>
        <taxon>Thermosporothrix</taxon>
    </lineage>
</organism>
<dbReference type="PROSITE" id="PS00671">
    <property type="entry name" value="D_2_HYDROXYACID_DH_3"/>
    <property type="match status" value="1"/>
</dbReference>
<keyword evidence="3" id="KW-0520">NAD</keyword>
<feature type="domain" description="D-isomer specific 2-hydroxyacid dehydrogenase catalytic" evidence="5">
    <location>
        <begin position="16"/>
        <end position="338"/>
    </location>
</feature>
<dbReference type="PROSITE" id="PS00670">
    <property type="entry name" value="D_2_HYDROXYACID_DH_2"/>
    <property type="match status" value="1"/>
</dbReference>
<dbReference type="Pfam" id="PF02826">
    <property type="entry name" value="2-Hacid_dh_C"/>
    <property type="match status" value="1"/>
</dbReference>
<comment type="similarity">
    <text evidence="1 4">Belongs to the D-isomer specific 2-hydroxyacid dehydrogenase family.</text>
</comment>
<dbReference type="InterPro" id="IPR029752">
    <property type="entry name" value="D-isomer_DH_CS1"/>
</dbReference>
<evidence type="ECO:0000256" key="4">
    <source>
        <dbReference type="RuleBase" id="RU003719"/>
    </source>
</evidence>
<comment type="caution">
    <text evidence="7">The sequence shown here is derived from an EMBL/GenBank/DDBJ whole genome shotgun (WGS) entry which is preliminary data.</text>
</comment>
<dbReference type="AlphaFoldDB" id="A0A326U7A7"/>
<sequence length="345" mass="38227">MKNTMPVSALATTTTDEEGRYLAHELGKRVSLKYTEENLSDVDQAELAKVEIYIPFVNTRIGLDELKKMPRLRLIATRSTGYDHIDLEAAAQQGIAITNVPAYGERTVAEFAFALMLTLSRKVNLAATRTQHDDFSLEGLQGFDLYGKMLGVVGAGAIGLHMIRIAKGFGMDVVAFDVVQNRLIAEVLGFRYVDMDMLLSVADIVSLHVPALPSTYHMLNRPAFSKMKRGALLINTARGTLVDTDALVWALDNGLLGGAGLDVLEGEAYLQYEEELLYSEASREQQKLVALSKQLQHRDNVVITPHIGFNTKEALYRILDITVENIQAFLDNHPRNLVPLPQEKS</sequence>
<name>A0A326U7A7_THEHA</name>
<dbReference type="PANTHER" id="PTHR43026:SF1">
    <property type="entry name" value="2-HYDROXYACID DEHYDROGENASE HOMOLOG 1-RELATED"/>
    <property type="match status" value="1"/>
</dbReference>
<dbReference type="GO" id="GO:0051287">
    <property type="term" value="F:NAD binding"/>
    <property type="evidence" value="ECO:0007669"/>
    <property type="project" value="InterPro"/>
</dbReference>
<dbReference type="InterPro" id="IPR058205">
    <property type="entry name" value="D-LDH-like"/>
</dbReference>
<evidence type="ECO:0000259" key="6">
    <source>
        <dbReference type="Pfam" id="PF02826"/>
    </source>
</evidence>
<protein>
    <submittedName>
        <fullName evidence="7">D-lactate dehydrogenase</fullName>
    </submittedName>
</protein>
<dbReference type="Pfam" id="PF00389">
    <property type="entry name" value="2-Hacid_dh"/>
    <property type="match status" value="1"/>
</dbReference>
<dbReference type="RefSeq" id="WP_111322770.1">
    <property type="nucleotide sequence ID" value="NZ_BIFX01000001.1"/>
</dbReference>
<dbReference type="SUPFAM" id="SSF51735">
    <property type="entry name" value="NAD(P)-binding Rossmann-fold domains"/>
    <property type="match status" value="1"/>
</dbReference>
<evidence type="ECO:0000313" key="7">
    <source>
        <dbReference type="EMBL" id="PZW29412.1"/>
    </source>
</evidence>
<feature type="domain" description="D-isomer specific 2-hydroxyacid dehydrogenase NAD-binding" evidence="6">
    <location>
        <begin position="113"/>
        <end position="308"/>
    </location>
</feature>
<evidence type="ECO:0000256" key="3">
    <source>
        <dbReference type="ARBA" id="ARBA00023027"/>
    </source>
</evidence>
<dbReference type="InterPro" id="IPR036291">
    <property type="entry name" value="NAD(P)-bd_dom_sf"/>
</dbReference>
<evidence type="ECO:0000259" key="5">
    <source>
        <dbReference type="Pfam" id="PF00389"/>
    </source>
</evidence>
<evidence type="ECO:0000256" key="1">
    <source>
        <dbReference type="ARBA" id="ARBA00005854"/>
    </source>
</evidence>
<proteinExistence type="inferred from homology"/>
<dbReference type="OrthoDB" id="9792971at2"/>
<dbReference type="PANTHER" id="PTHR43026">
    <property type="entry name" value="2-HYDROXYACID DEHYDROGENASE HOMOLOG 1-RELATED"/>
    <property type="match status" value="1"/>
</dbReference>